<keyword evidence="1" id="KW-0328">Glycosyltransferase</keyword>
<reference evidence="3 4" key="1">
    <citation type="submission" date="2020-08" db="EMBL/GenBank/DDBJ databases">
        <title>Genomic Encyclopedia of Type Strains, Phase IV (KMG-V): Genome sequencing to study the core and pangenomes of soil and plant-associated prokaryotes.</title>
        <authorList>
            <person name="Whitman W."/>
        </authorList>
    </citation>
    <scope>NUCLEOTIDE SEQUENCE [LARGE SCALE GENOMIC DNA]</scope>
    <source>
        <strain evidence="3 4">JPY158</strain>
    </source>
</reference>
<evidence type="ECO:0000313" key="3">
    <source>
        <dbReference type="EMBL" id="MBB5421874.1"/>
    </source>
</evidence>
<accession>A0A7W8Q228</accession>
<dbReference type="Pfam" id="PF13692">
    <property type="entry name" value="Glyco_trans_1_4"/>
    <property type="match status" value="2"/>
</dbReference>
<gene>
    <name evidence="3" type="ORF">HDG40_000015</name>
</gene>
<organism evidence="3 4">
    <name type="scientific">Paraburkholderia atlantica</name>
    <dbReference type="NCBI Taxonomy" id="2654982"/>
    <lineage>
        <taxon>Bacteria</taxon>
        <taxon>Pseudomonadati</taxon>
        <taxon>Pseudomonadota</taxon>
        <taxon>Betaproteobacteria</taxon>
        <taxon>Burkholderiales</taxon>
        <taxon>Burkholderiaceae</taxon>
        <taxon>Paraburkholderia</taxon>
    </lineage>
</organism>
<dbReference type="Proteomes" id="UP000592780">
    <property type="component" value="Unassembled WGS sequence"/>
</dbReference>
<dbReference type="PANTHER" id="PTHR12526">
    <property type="entry name" value="GLYCOSYLTRANSFERASE"/>
    <property type="match status" value="1"/>
</dbReference>
<protein>
    <recommendedName>
        <fullName evidence="5">Glycosyltransferase</fullName>
    </recommendedName>
</protein>
<dbReference type="Gene3D" id="3.40.50.2000">
    <property type="entry name" value="Glycogen Phosphorylase B"/>
    <property type="match status" value="1"/>
</dbReference>
<dbReference type="EMBL" id="JACHDD010000001">
    <property type="protein sequence ID" value="MBB5421874.1"/>
    <property type="molecule type" value="Genomic_DNA"/>
</dbReference>
<dbReference type="PANTHER" id="PTHR12526:SF510">
    <property type="entry name" value="D-INOSITOL 3-PHOSPHATE GLYCOSYLTRANSFERASE"/>
    <property type="match status" value="1"/>
</dbReference>
<proteinExistence type="predicted"/>
<comment type="caution">
    <text evidence="3">The sequence shown here is derived from an EMBL/GenBank/DDBJ whole genome shotgun (WGS) entry which is preliminary data.</text>
</comment>
<evidence type="ECO:0000256" key="1">
    <source>
        <dbReference type="ARBA" id="ARBA00022676"/>
    </source>
</evidence>
<dbReference type="CDD" id="cd03801">
    <property type="entry name" value="GT4_PimA-like"/>
    <property type="match status" value="1"/>
</dbReference>
<evidence type="ECO:0000256" key="2">
    <source>
        <dbReference type="ARBA" id="ARBA00022679"/>
    </source>
</evidence>
<sequence length="735" mass="82995">MGKQLLAAGHHVTFMLYGQESNTPETREEMRGFWSDFVYVPQASKSRTRSCGEHWSIDDWFKRDMEVAVEFICSQREFDVVYCEYVFMSKALTYFPDDCLKVLSCHDRMSGRAEMLTRNGIAPDFFYTTPEEEAKALNRADLILAIQEDERLYFESLCRKPVLEVNYPLEPRDIVQTTPEKRLRLGYLASNNSLNRKSLEVFVTELRRRAHLLPHVSLVLSGSICDRAPMVKELNTVLLGRVDRESEFYAQVDLVINPMIDGTGLKIKTVSAIQHRMPFLSTVSGSAGIPGDLPEHKSQTIVDMVDQVENLVRNRKRLAVIEAESARLFDAYAARFKLQLADLLRCVETRSTRHMSKKRVLVVTDRPFWEPGLGSHARIEALCTELKRDNDLTVFFFGSVYPSREEEIRRAGFEGCVVSFKDYEEAGKGLTRDSAAPAYETLERWRHHSFFRSLCAYLSLTQTFDVVIVEYIWLAYLGDAVPPGPLKILDTHDLMSYREYRFTELGLKHHISLTLAEEKSLLERFDAVLAIQDEEARKLAQVLERPLVLCCPHGVPAESERLHESHEGLTLGFVGGNSDANHEAIRWFIDQVWPVVSLFGVSLSVFGSVCSRLGNVAPGIHLRGLSERLSEIYDQCDVLLNPIIQGGGIKIKSVEALAYGRPLIASPEGVVGIRDPEGSGIVVARSRAEFIDAVIAFAHDPRRVRQFAAAASRAARMQFDPSVAFLPLTKLIAEL</sequence>
<evidence type="ECO:0000313" key="4">
    <source>
        <dbReference type="Proteomes" id="UP000592780"/>
    </source>
</evidence>
<dbReference type="AlphaFoldDB" id="A0A7W8Q228"/>
<keyword evidence="2" id="KW-0808">Transferase</keyword>
<name>A0A7W8Q228_PARAM</name>
<dbReference type="SUPFAM" id="SSF53756">
    <property type="entry name" value="UDP-Glycosyltransferase/glycogen phosphorylase"/>
    <property type="match status" value="2"/>
</dbReference>
<dbReference type="GO" id="GO:0016757">
    <property type="term" value="F:glycosyltransferase activity"/>
    <property type="evidence" value="ECO:0007669"/>
    <property type="project" value="UniProtKB-KW"/>
</dbReference>
<keyword evidence="4" id="KW-1185">Reference proteome</keyword>
<evidence type="ECO:0008006" key="5">
    <source>
        <dbReference type="Google" id="ProtNLM"/>
    </source>
</evidence>